<dbReference type="GO" id="GO:0009376">
    <property type="term" value="C:HslUV protease complex"/>
    <property type="evidence" value="ECO:0007669"/>
    <property type="project" value="InterPro"/>
</dbReference>
<comment type="similarity">
    <text evidence="1">Belongs to the ClpX chaperone family. HslU subfamily.</text>
</comment>
<dbReference type="NCBIfam" id="NF003544">
    <property type="entry name" value="PRK05201.1"/>
    <property type="match status" value="1"/>
</dbReference>
<keyword evidence="4" id="KW-0067">ATP-binding</keyword>
<dbReference type="GO" id="GO:0051603">
    <property type="term" value="P:proteolysis involved in protein catabolic process"/>
    <property type="evidence" value="ECO:0007669"/>
    <property type="project" value="TreeGrafter"/>
</dbReference>
<organism evidence="8 9">
    <name type="scientific">Sulfidibacter corallicola</name>
    <dbReference type="NCBI Taxonomy" id="2818388"/>
    <lineage>
        <taxon>Bacteria</taxon>
        <taxon>Pseudomonadati</taxon>
        <taxon>Acidobacteriota</taxon>
        <taxon>Holophagae</taxon>
        <taxon>Acanthopleuribacterales</taxon>
        <taxon>Acanthopleuribacteraceae</taxon>
        <taxon>Sulfidibacter</taxon>
    </lineage>
</organism>
<dbReference type="NCBIfam" id="TIGR00390">
    <property type="entry name" value="hslU"/>
    <property type="match status" value="1"/>
</dbReference>
<dbReference type="InterPro" id="IPR019489">
    <property type="entry name" value="Clp_ATPase_C"/>
</dbReference>
<proteinExistence type="inferred from homology"/>
<evidence type="ECO:0000256" key="4">
    <source>
        <dbReference type="ARBA" id="ARBA00022840"/>
    </source>
</evidence>
<evidence type="ECO:0000256" key="3">
    <source>
        <dbReference type="ARBA" id="ARBA00022741"/>
    </source>
</evidence>
<evidence type="ECO:0000256" key="1">
    <source>
        <dbReference type="ARBA" id="ARBA00009771"/>
    </source>
</evidence>
<dbReference type="SMART" id="SM01086">
    <property type="entry name" value="ClpB_D2-small"/>
    <property type="match status" value="1"/>
</dbReference>
<dbReference type="InterPro" id="IPR027417">
    <property type="entry name" value="P-loop_NTPase"/>
</dbReference>
<dbReference type="InterPro" id="IPR004491">
    <property type="entry name" value="HslU"/>
</dbReference>
<dbReference type="InterPro" id="IPR003593">
    <property type="entry name" value="AAA+_ATPase"/>
</dbReference>
<dbReference type="EMBL" id="CP071793">
    <property type="protein sequence ID" value="QTD52626.1"/>
    <property type="molecule type" value="Genomic_DNA"/>
</dbReference>
<evidence type="ECO:0000313" key="9">
    <source>
        <dbReference type="Proteomes" id="UP000663929"/>
    </source>
</evidence>
<evidence type="ECO:0000259" key="6">
    <source>
        <dbReference type="SMART" id="SM00382"/>
    </source>
</evidence>
<feature type="domain" description="Clp ATPase C-terminal" evidence="7">
    <location>
        <begin position="354"/>
        <end position="453"/>
    </location>
</feature>
<dbReference type="Gene3D" id="1.10.8.60">
    <property type="match status" value="1"/>
</dbReference>
<keyword evidence="2" id="KW-0963">Cytoplasm</keyword>
<dbReference type="InterPro" id="IPR050052">
    <property type="entry name" value="ATP-dep_Clp_protease_ClpX"/>
</dbReference>
<protein>
    <submittedName>
        <fullName evidence="8">ATP-dependent protease ATPase subunit HslU</fullName>
    </submittedName>
</protein>
<dbReference type="InterPro" id="IPR003959">
    <property type="entry name" value="ATPase_AAA_core"/>
</dbReference>
<dbReference type="GO" id="GO:0008233">
    <property type="term" value="F:peptidase activity"/>
    <property type="evidence" value="ECO:0007669"/>
    <property type="project" value="UniProtKB-KW"/>
</dbReference>
<dbReference type="CDD" id="cd19498">
    <property type="entry name" value="RecA-like_HslU"/>
    <property type="match status" value="1"/>
</dbReference>
<dbReference type="SMART" id="SM00382">
    <property type="entry name" value="AAA"/>
    <property type="match status" value="1"/>
</dbReference>
<dbReference type="GO" id="GO:0005524">
    <property type="term" value="F:ATP binding"/>
    <property type="evidence" value="ECO:0007669"/>
    <property type="project" value="UniProtKB-KW"/>
</dbReference>
<dbReference type="SUPFAM" id="SSF52540">
    <property type="entry name" value="P-loop containing nucleoside triphosphate hydrolases"/>
    <property type="match status" value="1"/>
</dbReference>
<keyword evidence="9" id="KW-1185">Reference proteome</keyword>
<evidence type="ECO:0000259" key="7">
    <source>
        <dbReference type="SMART" id="SM01086"/>
    </source>
</evidence>
<sequence>MDKHILDLTKSLPNLTPRQIVDELDRYIIGQHKAKRACAIALRNRRRRQNVAPELVDEILPKNILMIGSTGVGKTEIARRLAKLAHSPFIKVEASKFTEVGYVGRDVESMVRDLVEISINMVKEEQATLVRTQAKDLAIERILDLYHPPLRPAANLSDDERDAIEQRHLSHRDRLREKLLAGELDEEKVELEVSETNMPSLTVFNGSGMEEIGFQIKDMLPNLFGGGRTKRKQFPIGEALGRIQQEEEQKMIDMDQVMKVALERVENSGIVFLDEIDKIAGGGRQGSGPDVSRQGVQRDLLPLIEGCTVNTKYGMVKTDHILFIAAGAFHVAKVSDLLPELQGRLPIQVNLDSLTEEDFYRILVEPRNSLIKQNTALLETEEVEIRFTEDALREISRIAFEANESQENIGARRLHAVMEKVLEDLFYEASEMPGQGVEIDRDYVLKQIGDVTGNDMKKYIL</sequence>
<keyword evidence="8" id="KW-0378">Hydrolase</keyword>
<dbReference type="PANTHER" id="PTHR48102:SF3">
    <property type="entry name" value="ATP-DEPENDENT PROTEASE ATPASE SUBUNIT HSLU"/>
    <property type="match status" value="1"/>
</dbReference>
<dbReference type="KEGG" id="scor:J3U87_09140"/>
<keyword evidence="3" id="KW-0547">Nucleotide-binding</keyword>
<name>A0A8A4TRP3_SULCO</name>
<dbReference type="Pfam" id="PF07724">
    <property type="entry name" value="AAA_2"/>
    <property type="match status" value="1"/>
</dbReference>
<dbReference type="Pfam" id="PF00004">
    <property type="entry name" value="AAA"/>
    <property type="match status" value="1"/>
</dbReference>
<dbReference type="Gene3D" id="3.40.50.300">
    <property type="entry name" value="P-loop containing nucleotide triphosphate hydrolases"/>
    <property type="match status" value="2"/>
</dbReference>
<evidence type="ECO:0000256" key="5">
    <source>
        <dbReference type="ARBA" id="ARBA00023186"/>
    </source>
</evidence>
<dbReference type="GO" id="GO:0016887">
    <property type="term" value="F:ATP hydrolysis activity"/>
    <property type="evidence" value="ECO:0007669"/>
    <property type="project" value="InterPro"/>
</dbReference>
<dbReference type="FunFam" id="3.40.50.300:FF:000213">
    <property type="entry name" value="ATP-dependent protease ATPase subunit HslU"/>
    <property type="match status" value="1"/>
</dbReference>
<keyword evidence="8" id="KW-0645">Protease</keyword>
<dbReference type="AlphaFoldDB" id="A0A8A4TRP3"/>
<dbReference type="RefSeq" id="WP_237382730.1">
    <property type="nucleotide sequence ID" value="NZ_CP071793.1"/>
</dbReference>
<feature type="domain" description="AAA+ ATPase" evidence="6">
    <location>
        <begin position="60"/>
        <end position="355"/>
    </location>
</feature>
<dbReference type="PANTHER" id="PTHR48102">
    <property type="entry name" value="ATP-DEPENDENT CLP PROTEASE ATP-BINDING SUBUNIT CLPX-LIKE, MITOCHONDRIAL-RELATED"/>
    <property type="match status" value="1"/>
</dbReference>
<keyword evidence="5" id="KW-0143">Chaperone</keyword>
<accession>A0A8A4TRP3</accession>
<reference evidence="8" key="1">
    <citation type="submission" date="2021-03" db="EMBL/GenBank/DDBJ databases">
        <title>Acanthopleuribacteraceae sp. M133.</title>
        <authorList>
            <person name="Wang G."/>
        </authorList>
    </citation>
    <scope>NUCLEOTIDE SEQUENCE</scope>
    <source>
        <strain evidence="8">M133</strain>
    </source>
</reference>
<gene>
    <name evidence="8" type="primary">hslU</name>
    <name evidence="8" type="ORF">J3U87_09140</name>
</gene>
<dbReference type="Proteomes" id="UP000663929">
    <property type="component" value="Chromosome"/>
</dbReference>
<evidence type="ECO:0000256" key="2">
    <source>
        <dbReference type="ARBA" id="ARBA00022490"/>
    </source>
</evidence>
<evidence type="ECO:0000313" key="8">
    <source>
        <dbReference type="EMBL" id="QTD52626.1"/>
    </source>
</evidence>